<evidence type="ECO:0000313" key="2">
    <source>
        <dbReference type="EMBL" id="TDP57469.1"/>
    </source>
</evidence>
<organism evidence="2 3">
    <name type="scientific">Aminicella lysinilytica</name>
    <dbReference type="NCBI Taxonomy" id="433323"/>
    <lineage>
        <taxon>Bacteria</taxon>
        <taxon>Bacillati</taxon>
        <taxon>Bacillota</taxon>
        <taxon>Clostridia</taxon>
        <taxon>Peptostreptococcales</taxon>
        <taxon>Anaerovoracaceae</taxon>
        <taxon>Aminicella</taxon>
    </lineage>
</organism>
<dbReference type="RefSeq" id="WP_133528210.1">
    <property type="nucleotide sequence ID" value="NZ_CALCQM010000012.1"/>
</dbReference>
<keyword evidence="1" id="KW-0812">Transmembrane</keyword>
<feature type="transmembrane region" description="Helical" evidence="1">
    <location>
        <begin position="12"/>
        <end position="32"/>
    </location>
</feature>
<keyword evidence="1" id="KW-1133">Transmembrane helix</keyword>
<protein>
    <submittedName>
        <fullName evidence="2">Uncharacterized protein</fullName>
    </submittedName>
</protein>
<comment type="caution">
    <text evidence="2">The sequence shown here is derived from an EMBL/GenBank/DDBJ whole genome shotgun (WGS) entry which is preliminary data.</text>
</comment>
<dbReference type="OrthoDB" id="5135382at2"/>
<proteinExistence type="predicted"/>
<gene>
    <name evidence="2" type="ORF">EV211_11219</name>
</gene>
<dbReference type="Proteomes" id="UP000295500">
    <property type="component" value="Unassembled WGS sequence"/>
</dbReference>
<reference evidence="2 3" key="1">
    <citation type="submission" date="2019-03" db="EMBL/GenBank/DDBJ databases">
        <title>Genomic Encyclopedia of Type Strains, Phase IV (KMG-IV): sequencing the most valuable type-strain genomes for metagenomic binning, comparative biology and taxonomic classification.</title>
        <authorList>
            <person name="Goeker M."/>
        </authorList>
    </citation>
    <scope>NUCLEOTIDE SEQUENCE [LARGE SCALE GENOMIC DNA]</scope>
    <source>
        <strain evidence="2 3">DSM 28287</strain>
    </source>
</reference>
<evidence type="ECO:0000256" key="1">
    <source>
        <dbReference type="SAM" id="Phobius"/>
    </source>
</evidence>
<name>A0A4R6Q8I6_9FIRM</name>
<dbReference type="AlphaFoldDB" id="A0A4R6Q8I6"/>
<accession>A0A4R6Q8I6</accession>
<evidence type="ECO:0000313" key="3">
    <source>
        <dbReference type="Proteomes" id="UP000295500"/>
    </source>
</evidence>
<dbReference type="EMBL" id="SNXO01000012">
    <property type="protein sequence ID" value="TDP57469.1"/>
    <property type="molecule type" value="Genomic_DNA"/>
</dbReference>
<keyword evidence="1" id="KW-0472">Membrane</keyword>
<keyword evidence="3" id="KW-1185">Reference proteome</keyword>
<dbReference type="InterPro" id="IPR043756">
    <property type="entry name" value="DUF5702"/>
</dbReference>
<dbReference type="Pfam" id="PF18960">
    <property type="entry name" value="DUF5702"/>
    <property type="match status" value="1"/>
</dbReference>
<sequence length="417" mass="46656">MKKTNRKKGSVTILIMLFFVTLVSMIMVFVSVSKDYAVKSTARELGLLWTNSILAEYDINLQERYNIFGFYGLEGNVEKKINYYAGESYSNKRYVTYKGCRAELYDYSLANVEMSGKQIVAVGKLAAAGKLLKPKKDIKPAAGGEAGIIRNKAILNGLPSKGSGKSITMAGISDSLKKTETIRGVVKKGTDEYFENQYIFKYFKDRSNSRGLGKTFFQNEVEYIICGKTADADNEASIRRKIIALREAMNLLFVIKDPKANAETLAAAELITPGPAALATQKAIQAAWALAESYNDYQLLITGKRVPVVKDEKSWAIDLESIVGSKPKKDEDPEFNTSASYVDPGNIHGEDYEDYLGIMAYSMDEKVKLLRILDLIQINMKYCYYGGFKIIDYNGGVKVTLNVNRKSYEIEKEYQPE</sequence>